<dbReference type="InterPro" id="IPR018673">
    <property type="entry name" value="DUF2141"/>
</dbReference>
<proteinExistence type="predicted"/>
<comment type="caution">
    <text evidence="1">The sequence shown here is derived from an EMBL/GenBank/DDBJ whole genome shotgun (WGS) entry which is preliminary data.</text>
</comment>
<reference evidence="1" key="1">
    <citation type="submission" date="2022-10" db="EMBL/GenBank/DDBJ databases">
        <title>Two novel species of Flavobacterium.</title>
        <authorList>
            <person name="Liu Q."/>
            <person name="Xin Y.-H."/>
        </authorList>
    </citation>
    <scope>NUCLEOTIDE SEQUENCE</scope>
    <source>
        <strain evidence="1">LS1R49</strain>
    </source>
</reference>
<dbReference type="EMBL" id="JAOZEW010000008">
    <property type="protein sequence ID" value="MCV9927898.1"/>
    <property type="molecule type" value="Genomic_DNA"/>
</dbReference>
<sequence length="148" mass="16909">MKRMITFYVSILVFFLAILTSPILRAQNSQIEISGIRSEKGKIILNIFKNNDSYDNGKVLKKLVFDKKDIIKGKMTVTCNLDPGICGITLIDDENENGEINKNLLGIPKEGFGFSNFFMEKMKKPSFNDFKVDIKNQDNKISIKVKYM</sequence>
<accession>A0A9X3C777</accession>
<keyword evidence="2" id="KW-1185">Reference proteome</keyword>
<dbReference type="RefSeq" id="WP_264206030.1">
    <property type="nucleotide sequence ID" value="NZ_JAOZEW010000008.1"/>
</dbReference>
<dbReference type="Proteomes" id="UP001151079">
    <property type="component" value="Unassembled WGS sequence"/>
</dbReference>
<evidence type="ECO:0000313" key="2">
    <source>
        <dbReference type="Proteomes" id="UP001151079"/>
    </source>
</evidence>
<dbReference type="Pfam" id="PF09912">
    <property type="entry name" value="DUF2141"/>
    <property type="match status" value="1"/>
</dbReference>
<organism evidence="1 2">
    <name type="scientific">Flavobacterium shii</name>
    <dbReference type="NCBI Taxonomy" id="2987687"/>
    <lineage>
        <taxon>Bacteria</taxon>
        <taxon>Pseudomonadati</taxon>
        <taxon>Bacteroidota</taxon>
        <taxon>Flavobacteriia</taxon>
        <taxon>Flavobacteriales</taxon>
        <taxon>Flavobacteriaceae</taxon>
        <taxon>Flavobacterium</taxon>
    </lineage>
</organism>
<evidence type="ECO:0000313" key="1">
    <source>
        <dbReference type="EMBL" id="MCV9927898.1"/>
    </source>
</evidence>
<dbReference type="AlphaFoldDB" id="A0A9X3C777"/>
<protein>
    <submittedName>
        <fullName evidence="1">DUF2141 domain-containing protein</fullName>
    </submittedName>
</protein>
<name>A0A9X3C777_9FLAO</name>
<gene>
    <name evidence="1" type="ORF">OIU83_09555</name>
</gene>